<dbReference type="InterPro" id="IPR013785">
    <property type="entry name" value="Aldolase_TIM"/>
</dbReference>
<organism evidence="3 4">
    <name type="scientific">Neonectria punicea</name>
    <dbReference type="NCBI Taxonomy" id="979145"/>
    <lineage>
        <taxon>Eukaryota</taxon>
        <taxon>Fungi</taxon>
        <taxon>Dikarya</taxon>
        <taxon>Ascomycota</taxon>
        <taxon>Pezizomycotina</taxon>
        <taxon>Sordariomycetes</taxon>
        <taxon>Hypocreomycetidae</taxon>
        <taxon>Hypocreales</taxon>
        <taxon>Nectriaceae</taxon>
        <taxon>Neonectria</taxon>
    </lineage>
</organism>
<gene>
    <name evidence="3" type="ORF">QQX98_008482</name>
</gene>
<name>A0ABR1GUZ0_9HYPO</name>
<sequence>MSHLTSPLHIGRCDLKHRVVMAPMTRLRASDEHIPQDMMLEYYAQRASVPGTLLITEATFISAKSRGRDENAPGIYTHGQIQGWKRITDEVHKRGSYIFMQLWHVGRAARQRALDKAGLEMVSSSSIPISDEHPTPRPMATQEIWECIESFADAAKNAIDAGFDGVELHGANGYLIDQFIQDTSNRRTDEWGGSIENRSRFSLEVATAVCAAIGPDRTAMRLSPFSPFQGMRMRDPVPQFTHIISNLRDLGLAYLHLIEPRVSGNADQATDDAETLEFALEAWQKAGPVILAGGYTLQKANEALGTFLKDQDAAFAFGRHFISNPDLPFRLANDIALAGYERDTFYKVKSSDGYTDYSFSEAWRVSHVDHCEGRPKLFNGDSQLLLIEISKKDLDVLSGSEGGYREPAATGSPGHVGVLLIHEDDLLRSKY</sequence>
<keyword evidence="1" id="KW-0285">Flavoprotein</keyword>
<dbReference type="Gene3D" id="3.20.20.70">
    <property type="entry name" value="Aldolase class I"/>
    <property type="match status" value="1"/>
</dbReference>
<dbReference type="PANTHER" id="PTHR22893:SF91">
    <property type="entry name" value="NADPH DEHYDROGENASE 2-RELATED"/>
    <property type="match status" value="1"/>
</dbReference>
<comment type="caution">
    <text evidence="3">The sequence shown here is derived from an EMBL/GenBank/DDBJ whole genome shotgun (WGS) entry which is preliminary data.</text>
</comment>
<evidence type="ECO:0000313" key="4">
    <source>
        <dbReference type="Proteomes" id="UP001498476"/>
    </source>
</evidence>
<feature type="domain" description="NADH:flavin oxidoreductase/NADH oxidase N-terminal" evidence="2">
    <location>
        <begin position="5"/>
        <end position="336"/>
    </location>
</feature>
<reference evidence="3 4" key="1">
    <citation type="journal article" date="2025" name="Microbiol. Resour. Announc.">
        <title>Draft genome sequences for Neonectria magnoliae and Neonectria punicea, canker pathogens of Liriodendron tulipifera and Acer saccharum in West Virginia.</title>
        <authorList>
            <person name="Petronek H.M."/>
            <person name="Kasson M.T."/>
            <person name="Metheny A.M."/>
            <person name="Stauder C.M."/>
            <person name="Lovett B."/>
            <person name="Lynch S.C."/>
            <person name="Garnas J.R."/>
            <person name="Kasson L.R."/>
            <person name="Stajich J.E."/>
        </authorList>
    </citation>
    <scope>NUCLEOTIDE SEQUENCE [LARGE SCALE GENOMIC DNA]</scope>
    <source>
        <strain evidence="3 4">NRRL 64653</strain>
    </source>
</reference>
<accession>A0ABR1GUZ0</accession>
<dbReference type="Pfam" id="PF00724">
    <property type="entry name" value="Oxidored_FMN"/>
    <property type="match status" value="1"/>
</dbReference>
<dbReference type="EMBL" id="JAZAVJ010000154">
    <property type="protein sequence ID" value="KAK7409357.1"/>
    <property type="molecule type" value="Genomic_DNA"/>
</dbReference>
<dbReference type="InterPro" id="IPR045247">
    <property type="entry name" value="Oye-like"/>
</dbReference>
<dbReference type="InterPro" id="IPR001155">
    <property type="entry name" value="OxRdtase_FMN_N"/>
</dbReference>
<proteinExistence type="predicted"/>
<evidence type="ECO:0000256" key="1">
    <source>
        <dbReference type="ARBA" id="ARBA00022630"/>
    </source>
</evidence>
<protein>
    <recommendedName>
        <fullName evidence="2">NADH:flavin oxidoreductase/NADH oxidase N-terminal domain-containing protein</fullName>
    </recommendedName>
</protein>
<evidence type="ECO:0000313" key="3">
    <source>
        <dbReference type="EMBL" id="KAK7409357.1"/>
    </source>
</evidence>
<dbReference type="SUPFAM" id="SSF51395">
    <property type="entry name" value="FMN-linked oxidoreductases"/>
    <property type="match status" value="1"/>
</dbReference>
<keyword evidence="4" id="KW-1185">Reference proteome</keyword>
<dbReference type="Proteomes" id="UP001498476">
    <property type="component" value="Unassembled WGS sequence"/>
</dbReference>
<evidence type="ECO:0000259" key="2">
    <source>
        <dbReference type="Pfam" id="PF00724"/>
    </source>
</evidence>
<dbReference type="PANTHER" id="PTHR22893">
    <property type="entry name" value="NADH OXIDOREDUCTASE-RELATED"/>
    <property type="match status" value="1"/>
</dbReference>
<dbReference type="CDD" id="cd02933">
    <property type="entry name" value="OYE_like_FMN"/>
    <property type="match status" value="1"/>
</dbReference>